<feature type="binding site" evidence="2">
    <location>
        <position position="246"/>
    </location>
    <ligand>
        <name>Zn(2+)</name>
        <dbReference type="ChEBI" id="CHEBI:29105"/>
    </ligand>
</feature>
<feature type="binding site" evidence="2">
    <location>
        <position position="249"/>
    </location>
    <ligand>
        <name>Zn(2+)</name>
        <dbReference type="ChEBI" id="CHEBI:29105"/>
    </ligand>
</feature>
<evidence type="ECO:0000259" key="4">
    <source>
        <dbReference type="Pfam" id="PF08772"/>
    </source>
</evidence>
<dbReference type="PANTHER" id="PTHR12814">
    <property type="entry name" value="RNA-BINDING PROTEIN NOB1"/>
    <property type="match status" value="1"/>
</dbReference>
<dbReference type="InterPro" id="IPR039907">
    <property type="entry name" value="NOB1"/>
</dbReference>
<proteinExistence type="inferred from homology"/>
<sequence>MQISNQPTNLLIFCFHFQRKSKTSTSESVNTDEKEDNDDDDDDDDEEEEEDAAQNEIADILAEQCTLKAGEESEDKGEGEKGNKVGDECKKEVDDGEKGEGKEGECNKKEIEEEEEEKEEDENEDDGLEIKIDENSDENSILVKVNEEQGEGEESDYDSDDGYDEDDDDDADWITVDNIKEMKQVMEWDNVEEKAVDVACLTTDFAMQIGLNVASLDGKLIKQLRTFILRCYACFKTTSVMTKLFCPHCGNKTLKKVAVSLDSDGNQKIHINLRKPLTARGKKFSLPKPQGGKHANYPVLCEDQPMPDQRPTRLARMRNNPLEPDYIAGFSPFVMRDVNSKSAMLGIPGQGKQVKYWMRRNPNEAIRRSKKKK</sequence>
<reference evidence="5 6" key="1">
    <citation type="journal article" date="2017" name="Gigascience">
        <title>Genome sequence of the small brown planthopper, Laodelphax striatellus.</title>
        <authorList>
            <person name="Zhu J."/>
            <person name="Jiang F."/>
            <person name="Wang X."/>
            <person name="Yang P."/>
            <person name="Bao Y."/>
            <person name="Zhao W."/>
            <person name="Wang W."/>
            <person name="Lu H."/>
            <person name="Wang Q."/>
            <person name="Cui N."/>
            <person name="Li J."/>
            <person name="Chen X."/>
            <person name="Luo L."/>
            <person name="Yu J."/>
            <person name="Kang L."/>
            <person name="Cui F."/>
        </authorList>
    </citation>
    <scope>NUCLEOTIDE SEQUENCE [LARGE SCALE GENOMIC DNA]</scope>
    <source>
        <strain evidence="5">Lst14</strain>
    </source>
</reference>
<evidence type="ECO:0000313" key="5">
    <source>
        <dbReference type="EMBL" id="RZF34705.1"/>
    </source>
</evidence>
<organism evidence="5 6">
    <name type="scientific">Laodelphax striatellus</name>
    <name type="common">Small brown planthopper</name>
    <name type="synonym">Delphax striatella</name>
    <dbReference type="NCBI Taxonomy" id="195883"/>
    <lineage>
        <taxon>Eukaryota</taxon>
        <taxon>Metazoa</taxon>
        <taxon>Ecdysozoa</taxon>
        <taxon>Arthropoda</taxon>
        <taxon>Hexapoda</taxon>
        <taxon>Insecta</taxon>
        <taxon>Pterygota</taxon>
        <taxon>Neoptera</taxon>
        <taxon>Paraneoptera</taxon>
        <taxon>Hemiptera</taxon>
        <taxon>Auchenorrhyncha</taxon>
        <taxon>Fulgoroidea</taxon>
        <taxon>Delphacidae</taxon>
        <taxon>Criomorphinae</taxon>
        <taxon>Laodelphax</taxon>
    </lineage>
</organism>
<feature type="compositionally biased region" description="Acidic residues" evidence="3">
    <location>
        <begin position="148"/>
        <end position="171"/>
    </location>
</feature>
<dbReference type="InterPro" id="IPR017117">
    <property type="entry name" value="Nob1_euk"/>
</dbReference>
<dbReference type="AlphaFoldDB" id="A0A482WMC0"/>
<dbReference type="InterPro" id="IPR036283">
    <property type="entry name" value="NOB1_Zf-like_sf"/>
</dbReference>
<comment type="subcellular location">
    <subcellularLocation>
        <location evidence="1">Nucleus</location>
    </subcellularLocation>
</comment>
<comment type="function">
    <text evidence="1">May play a role in mRNA degradation.</text>
</comment>
<keyword evidence="6" id="KW-1185">Reference proteome</keyword>
<dbReference type="GO" id="GO:0004521">
    <property type="term" value="F:RNA endonuclease activity"/>
    <property type="evidence" value="ECO:0007669"/>
    <property type="project" value="UniProtKB-UniRule"/>
</dbReference>
<comment type="caution">
    <text evidence="5">The sequence shown here is derived from an EMBL/GenBank/DDBJ whole genome shotgun (WGS) entry which is preliminary data.</text>
</comment>
<dbReference type="InParanoid" id="A0A482WMC0"/>
<dbReference type="SUPFAM" id="SSF144206">
    <property type="entry name" value="NOB1 zinc finger-like"/>
    <property type="match status" value="1"/>
</dbReference>
<keyword evidence="1 2" id="KW-0479">Metal-binding</keyword>
<dbReference type="SMR" id="A0A482WMC0"/>
<feature type="compositionally biased region" description="Basic and acidic residues" evidence="3">
    <location>
        <begin position="76"/>
        <end position="111"/>
    </location>
</feature>
<evidence type="ECO:0000256" key="1">
    <source>
        <dbReference type="PIRNR" id="PIRNR037125"/>
    </source>
</evidence>
<keyword evidence="1" id="KW-0539">Nucleus</keyword>
<dbReference type="STRING" id="195883.A0A482WMC0"/>
<feature type="compositionally biased region" description="Acidic residues" evidence="3">
    <location>
        <begin position="112"/>
        <end position="127"/>
    </location>
</feature>
<dbReference type="Gene3D" id="6.20.210.10">
    <property type="entry name" value="Nin one binding (NOB1), Zn-ribbon-like"/>
    <property type="match status" value="1"/>
</dbReference>
<dbReference type="Pfam" id="PF08772">
    <property type="entry name" value="Zn_ribbon_NOB1"/>
    <property type="match status" value="1"/>
</dbReference>
<protein>
    <recommendedName>
        <fullName evidence="1">RNA-binding protein NOB1</fullName>
    </recommendedName>
</protein>
<evidence type="ECO:0000313" key="6">
    <source>
        <dbReference type="Proteomes" id="UP000291343"/>
    </source>
</evidence>
<accession>A0A482WMC0</accession>
<dbReference type="EMBL" id="QKKF02030691">
    <property type="protein sequence ID" value="RZF34705.1"/>
    <property type="molecule type" value="Genomic_DNA"/>
</dbReference>
<feature type="region of interest" description="Disordered" evidence="3">
    <location>
        <begin position="20"/>
        <end position="171"/>
    </location>
</feature>
<dbReference type="GO" id="GO:0030490">
    <property type="term" value="P:maturation of SSU-rRNA"/>
    <property type="evidence" value="ECO:0007669"/>
    <property type="project" value="TreeGrafter"/>
</dbReference>
<feature type="compositionally biased region" description="Acidic residues" evidence="3">
    <location>
        <begin position="33"/>
        <end position="53"/>
    </location>
</feature>
<dbReference type="PANTHER" id="PTHR12814:SF2">
    <property type="entry name" value="RNA-BINDING PROTEIN NOB1"/>
    <property type="match status" value="1"/>
</dbReference>
<name>A0A482WMC0_LAOST</name>
<dbReference type="PIRSF" id="PIRSF037125">
    <property type="entry name" value="D-site_20S_pre-rRNA_nuclease"/>
    <property type="match status" value="1"/>
</dbReference>
<feature type="domain" description="Nin one binding (NOB1) Zn-ribbon-like" evidence="4">
    <location>
        <begin position="221"/>
        <end position="292"/>
    </location>
</feature>
<gene>
    <name evidence="5" type="ORF">LSTR_LSTR013864</name>
</gene>
<evidence type="ECO:0000256" key="3">
    <source>
        <dbReference type="SAM" id="MobiDB-lite"/>
    </source>
</evidence>
<dbReference type="OrthoDB" id="446759at2759"/>
<dbReference type="InterPro" id="IPR014881">
    <property type="entry name" value="NOB1_Zn-bd"/>
</dbReference>
<evidence type="ECO:0000256" key="2">
    <source>
        <dbReference type="PIRSR" id="PIRSR037125-1"/>
    </source>
</evidence>
<feature type="binding site" evidence="2">
    <location>
        <position position="231"/>
    </location>
    <ligand>
        <name>Zn(2+)</name>
        <dbReference type="ChEBI" id="CHEBI:29105"/>
    </ligand>
</feature>
<dbReference type="GO" id="GO:0046872">
    <property type="term" value="F:metal ion binding"/>
    <property type="evidence" value="ECO:0007669"/>
    <property type="project" value="UniProtKB-UniRule"/>
</dbReference>
<feature type="binding site" evidence="2">
    <location>
        <position position="234"/>
    </location>
    <ligand>
        <name>Zn(2+)</name>
        <dbReference type="ChEBI" id="CHEBI:29105"/>
    </ligand>
</feature>
<comment type="similarity">
    <text evidence="1">Belongs to the NOB1 family.</text>
</comment>
<dbReference type="Proteomes" id="UP000291343">
    <property type="component" value="Unassembled WGS sequence"/>
</dbReference>
<dbReference type="GO" id="GO:0005634">
    <property type="term" value="C:nucleus"/>
    <property type="evidence" value="ECO:0007669"/>
    <property type="project" value="UniProtKB-SubCell"/>
</dbReference>
<keyword evidence="1 2" id="KW-0862">Zinc</keyword>
<dbReference type="GO" id="GO:0030688">
    <property type="term" value="C:preribosome, small subunit precursor"/>
    <property type="evidence" value="ECO:0007669"/>
    <property type="project" value="TreeGrafter"/>
</dbReference>